<feature type="compositionally biased region" description="Low complexity" evidence="1">
    <location>
        <begin position="41"/>
        <end position="60"/>
    </location>
</feature>
<gene>
    <name evidence="2" type="ORF">AVDCRST_MAG16-54</name>
</gene>
<accession>A0A6J4KMD7</accession>
<feature type="compositionally biased region" description="Pro residues" evidence="1">
    <location>
        <begin position="61"/>
        <end position="70"/>
    </location>
</feature>
<feature type="non-terminal residue" evidence="2">
    <location>
        <position position="1"/>
    </location>
</feature>
<evidence type="ECO:0000313" key="2">
    <source>
        <dbReference type="EMBL" id="CAA9309544.1"/>
    </source>
</evidence>
<evidence type="ECO:0000256" key="1">
    <source>
        <dbReference type="SAM" id="MobiDB-lite"/>
    </source>
</evidence>
<protein>
    <submittedName>
        <fullName evidence="2">Uncharacterized protein</fullName>
    </submittedName>
</protein>
<organism evidence="2">
    <name type="scientific">uncultured Frankineae bacterium</name>
    <dbReference type="NCBI Taxonomy" id="437475"/>
    <lineage>
        <taxon>Bacteria</taxon>
        <taxon>Bacillati</taxon>
        <taxon>Actinomycetota</taxon>
        <taxon>Actinomycetes</taxon>
        <taxon>Frankiales</taxon>
        <taxon>environmental samples</taxon>
    </lineage>
</organism>
<dbReference type="EMBL" id="CADCUE010000004">
    <property type="protein sequence ID" value="CAA9309544.1"/>
    <property type="molecule type" value="Genomic_DNA"/>
</dbReference>
<feature type="region of interest" description="Disordered" evidence="1">
    <location>
        <begin position="1"/>
        <end position="70"/>
    </location>
</feature>
<feature type="non-terminal residue" evidence="2">
    <location>
        <position position="70"/>
    </location>
</feature>
<dbReference type="AlphaFoldDB" id="A0A6J4KMD7"/>
<sequence>AAGGQRRARGGAAGPGGAGRDALRRQARVRAGRPRPRQRAGRAAGAGLPQLGGAARVARPGGPPPPPQRL</sequence>
<reference evidence="2" key="1">
    <citation type="submission" date="2020-02" db="EMBL/GenBank/DDBJ databases">
        <authorList>
            <person name="Meier V. D."/>
        </authorList>
    </citation>
    <scope>NUCLEOTIDE SEQUENCE</scope>
    <source>
        <strain evidence="2">AVDCRST_MAG16</strain>
    </source>
</reference>
<proteinExistence type="predicted"/>
<name>A0A6J4KMD7_9ACTN</name>
<feature type="compositionally biased region" description="Basic residues" evidence="1">
    <location>
        <begin position="25"/>
        <end position="40"/>
    </location>
</feature>